<comment type="caution">
    <text evidence="1">The sequence shown here is derived from an EMBL/GenBank/DDBJ whole genome shotgun (WGS) entry which is preliminary data.</text>
</comment>
<reference evidence="1 2" key="1">
    <citation type="submission" date="2024-08" db="EMBL/GenBank/DDBJ databases">
        <authorList>
            <person name="Feng Z."/>
            <person name="Ronholm J."/>
        </authorList>
    </citation>
    <scope>NUCLEOTIDE SEQUENCE [LARGE SCALE GENOMIC DNA]</scope>
    <source>
        <strain evidence="1 2">4-AB0-8</strain>
    </source>
</reference>
<evidence type="ECO:0000313" key="2">
    <source>
        <dbReference type="Proteomes" id="UP001567350"/>
    </source>
</evidence>
<dbReference type="Proteomes" id="UP001567350">
    <property type="component" value="Unassembled WGS sequence"/>
</dbReference>
<proteinExistence type="predicted"/>
<protein>
    <submittedName>
        <fullName evidence="1">Uncharacterized protein</fullName>
    </submittedName>
</protein>
<accession>A0ABV4IBB2</accession>
<dbReference type="EMBL" id="JBGJLR010000005">
    <property type="protein sequence ID" value="MEZ2739127.1"/>
    <property type="molecule type" value="Genomic_DNA"/>
</dbReference>
<gene>
    <name evidence="1" type="ORF">ACBP88_06560</name>
</gene>
<dbReference type="RefSeq" id="WP_370891595.1">
    <property type="nucleotide sequence ID" value="NZ_JBGJLR010000005.1"/>
</dbReference>
<keyword evidence="2" id="KW-1185">Reference proteome</keyword>
<evidence type="ECO:0000313" key="1">
    <source>
        <dbReference type="EMBL" id="MEZ2739127.1"/>
    </source>
</evidence>
<organism evidence="1 2">
    <name type="scientific">Comamonas jiangduensis</name>
    <dbReference type="NCBI Taxonomy" id="1194168"/>
    <lineage>
        <taxon>Bacteria</taxon>
        <taxon>Pseudomonadati</taxon>
        <taxon>Pseudomonadota</taxon>
        <taxon>Betaproteobacteria</taxon>
        <taxon>Burkholderiales</taxon>
        <taxon>Comamonadaceae</taxon>
        <taxon>Comamonas</taxon>
    </lineage>
</organism>
<sequence>MSLFRITHIDEHRTRRRMRVLACNCRQALRMVEQQFGDAWFASAVRVEVQP</sequence>
<name>A0ABV4IBB2_9BURK</name>